<evidence type="ECO:0000256" key="4">
    <source>
        <dbReference type="ARBA" id="ARBA00022475"/>
    </source>
</evidence>
<keyword evidence="7 8" id="KW-0472">Membrane</keyword>
<keyword evidence="4" id="KW-1003">Cell membrane</keyword>
<dbReference type="Proteomes" id="UP000031258">
    <property type="component" value="Unassembled WGS sequence"/>
</dbReference>
<dbReference type="Gene3D" id="1.20.1530.20">
    <property type="match status" value="1"/>
</dbReference>
<dbReference type="RefSeq" id="WP_039454732.1">
    <property type="nucleotide sequence ID" value="NZ_JSWE01000036.1"/>
</dbReference>
<evidence type="ECO:0000256" key="5">
    <source>
        <dbReference type="ARBA" id="ARBA00022692"/>
    </source>
</evidence>
<comment type="subcellular location">
    <subcellularLocation>
        <location evidence="1">Cell membrane</location>
        <topology evidence="1">Multi-pass membrane protein</topology>
    </subcellularLocation>
</comment>
<evidence type="ECO:0000256" key="3">
    <source>
        <dbReference type="ARBA" id="ARBA00022448"/>
    </source>
</evidence>
<keyword evidence="6 8" id="KW-1133">Transmembrane helix</keyword>
<dbReference type="GO" id="GO:0005886">
    <property type="term" value="C:plasma membrane"/>
    <property type="evidence" value="ECO:0007669"/>
    <property type="project" value="UniProtKB-SubCell"/>
</dbReference>
<comment type="similarity">
    <text evidence="2">Belongs to the auxin efflux carrier (TC 2.A.69) family.</text>
</comment>
<reference evidence="9 10" key="1">
    <citation type="submission" date="2014-11" db="EMBL/GenBank/DDBJ databases">
        <title>A Rickettsiales Symbiont of Amoebae With Ancient Features.</title>
        <authorList>
            <person name="Schulz F."/>
            <person name="Martijn J."/>
            <person name="Wascher F."/>
            <person name="Kostanjsek R."/>
            <person name="Ettema T.J."/>
            <person name="Horn M."/>
        </authorList>
    </citation>
    <scope>NUCLEOTIDE SEQUENCE [LARGE SCALE GENOMIC DNA]</scope>
    <source>
        <strain evidence="9 10">UWC36</strain>
    </source>
</reference>
<keyword evidence="3" id="KW-0813">Transport</keyword>
<dbReference type="STRING" id="86105.NF27_BK00700"/>
<feature type="transmembrane region" description="Helical" evidence="8">
    <location>
        <begin position="64"/>
        <end position="83"/>
    </location>
</feature>
<evidence type="ECO:0000313" key="9">
    <source>
        <dbReference type="EMBL" id="KIE06149.1"/>
    </source>
</evidence>
<feature type="transmembrane region" description="Helical" evidence="8">
    <location>
        <begin position="6"/>
        <end position="21"/>
    </location>
</feature>
<dbReference type="OrthoDB" id="5405318at2"/>
<feature type="transmembrane region" description="Helical" evidence="8">
    <location>
        <begin position="251"/>
        <end position="270"/>
    </location>
</feature>
<evidence type="ECO:0000256" key="1">
    <source>
        <dbReference type="ARBA" id="ARBA00004651"/>
    </source>
</evidence>
<feature type="transmembrane region" description="Helical" evidence="8">
    <location>
        <begin position="95"/>
        <end position="115"/>
    </location>
</feature>
<dbReference type="GO" id="GO:0055085">
    <property type="term" value="P:transmembrane transport"/>
    <property type="evidence" value="ECO:0007669"/>
    <property type="project" value="InterPro"/>
</dbReference>
<dbReference type="InterPro" id="IPR038770">
    <property type="entry name" value="Na+/solute_symporter_sf"/>
</dbReference>
<name>A0A0C1QKX5_9RICK</name>
<organism evidence="9 10">
    <name type="scientific">Candidatus Jidaibacter acanthamoebae</name>
    <dbReference type="NCBI Taxonomy" id="86105"/>
    <lineage>
        <taxon>Bacteria</taxon>
        <taxon>Pseudomonadati</taxon>
        <taxon>Pseudomonadota</taxon>
        <taxon>Alphaproteobacteria</taxon>
        <taxon>Rickettsiales</taxon>
        <taxon>Candidatus Midichloriaceae</taxon>
        <taxon>Candidatus Jidaibacter</taxon>
    </lineage>
</organism>
<evidence type="ECO:0000313" key="10">
    <source>
        <dbReference type="Proteomes" id="UP000031258"/>
    </source>
</evidence>
<comment type="caution">
    <text evidence="9">The sequence shown here is derived from an EMBL/GenBank/DDBJ whole genome shotgun (WGS) entry which is preliminary data.</text>
</comment>
<dbReference type="PANTHER" id="PTHR36838:SF1">
    <property type="entry name" value="SLR1864 PROTEIN"/>
    <property type="match status" value="1"/>
</dbReference>
<proteinExistence type="inferred from homology"/>
<keyword evidence="5 8" id="KW-0812">Transmembrane</keyword>
<feature type="transmembrane region" description="Helical" evidence="8">
    <location>
        <begin position="121"/>
        <end position="143"/>
    </location>
</feature>
<feature type="transmembrane region" description="Helical" evidence="8">
    <location>
        <begin position="221"/>
        <end position="245"/>
    </location>
</feature>
<feature type="transmembrane region" description="Helical" evidence="8">
    <location>
        <begin position="155"/>
        <end position="175"/>
    </location>
</feature>
<feature type="transmembrane region" description="Helical" evidence="8">
    <location>
        <begin position="195"/>
        <end position="212"/>
    </location>
</feature>
<dbReference type="PANTHER" id="PTHR36838">
    <property type="entry name" value="AUXIN EFFLUX CARRIER FAMILY PROTEIN"/>
    <property type="match status" value="1"/>
</dbReference>
<dbReference type="InterPro" id="IPR004776">
    <property type="entry name" value="Mem_transp_PIN-like"/>
</dbReference>
<evidence type="ECO:0000256" key="6">
    <source>
        <dbReference type="ARBA" id="ARBA00022989"/>
    </source>
</evidence>
<dbReference type="AlphaFoldDB" id="A0A0C1QKX5"/>
<sequence>MILVQNLVIIFVIIALGVICEKRKVFNHSQIEGFELFLFKVGIPCYLFTAVLKYDLSVFLYPDYIYSYLLSFLAMALVAACYFHNNSVSQITMKILASGYVNAAIYSIPVITFLFNDPSAAILGNLIQVIIIQTIFVTLLSLLNHHEKSVSKRIFASLSSPLVAMPIIALLLNYFQLQPNITSLTDITRNLGNGASGMALFTFGLSLGSVKISKYVLKKELIFIIFTKNILHPIAAFLVGCYVFHLDRYWFYSLIITASAPTAFVVYLIAKQFSIEQEKIKMIVALSSIISLITLTFITLNI</sequence>
<feature type="transmembrane region" description="Helical" evidence="8">
    <location>
        <begin position="282"/>
        <end position="300"/>
    </location>
</feature>
<evidence type="ECO:0000256" key="2">
    <source>
        <dbReference type="ARBA" id="ARBA00010145"/>
    </source>
</evidence>
<accession>A0A0C1QKX5</accession>
<dbReference type="Pfam" id="PF03547">
    <property type="entry name" value="Mem_trans"/>
    <property type="match status" value="1"/>
</dbReference>
<protein>
    <submittedName>
        <fullName evidence="9">Uncharacterized protein</fullName>
    </submittedName>
</protein>
<dbReference type="EMBL" id="JSWE01000036">
    <property type="protein sequence ID" value="KIE06149.1"/>
    <property type="molecule type" value="Genomic_DNA"/>
</dbReference>
<evidence type="ECO:0000256" key="8">
    <source>
        <dbReference type="SAM" id="Phobius"/>
    </source>
</evidence>
<gene>
    <name evidence="9" type="ORF">NF27_BK00700</name>
</gene>
<evidence type="ECO:0000256" key="7">
    <source>
        <dbReference type="ARBA" id="ARBA00023136"/>
    </source>
</evidence>
<keyword evidence="10" id="KW-1185">Reference proteome</keyword>